<sequence length="598" mass="69361">MELTQEQYDIINSTGNIKINAVAGSGKTTTIIEYAKARPKTSKILYLAFNKSVKLEAQKKFMDKGLDNVKVETAHSLAYKHIVFKHEYKVRHQGYKTNEIAELLNLQGNGEKHAEYIVANHINKFIAYFCNSDKQKIQDLNYLGTVSDNKAKAFVTIFYDYIEKQTRLLLNKMDKGEIEITHDFYLKKFQLSNPTLHYDYILFDEGQDASSAMLDVFFKQKATKVIVGDTHQQIYGWRYAVNSLEKADFKTYNLSTSFRFSQDIASLGMEVLRLKKHINNEPNFSIIGKGTTDKVKSKAVIGRTNLGLLLKAIEYVMEKKKVKNIYFEGNISSYTYADEGASLYDILNLYNEKRHLIKDKLIKEMKNLDELEDYIEKTEDVQLGMMIEIVREYGNKIPNIIKAIKEKHIDNDDKEKAEMIFSTVHRCKGMEYDAIQLVNDFISEEKLEKFLEDKEKSINPDKLNEEINLLYVAVTRTRNSIHIPETLMPKEFPRSSQIHIMKVSSEEEKEKLVTPIQSKTTNLQTEKQEQTNGKAYSYDEIREKHKDAYKPWTDELDQELTVMYCEGVNVRDLAIHFGRTKGAIRSRIKKLELEELYG</sequence>
<reference evidence="8" key="1">
    <citation type="submission" date="2017-02" db="EMBL/GenBank/DDBJ databases">
        <authorList>
            <person name="Tetz G."/>
            <person name="Tetz V."/>
        </authorList>
    </citation>
    <scope>NUCLEOTIDE SEQUENCE [LARGE SCALE GENOMIC DNA]</scope>
    <source>
        <strain evidence="8">VT16-26</strain>
    </source>
</reference>
<feature type="domain" description="UvrD-like helicase ATP-binding" evidence="6">
    <location>
        <begin position="1"/>
        <end position="267"/>
    </location>
</feature>
<name>A0A202C8A1_9FLAO</name>
<keyword evidence="2 5" id="KW-0378">Hydrolase</keyword>
<proteinExistence type="predicted"/>
<dbReference type="GO" id="GO:0003677">
    <property type="term" value="F:DNA binding"/>
    <property type="evidence" value="ECO:0007669"/>
    <property type="project" value="InterPro"/>
</dbReference>
<dbReference type="InterPro" id="IPR014016">
    <property type="entry name" value="UvrD-like_ATP-bd"/>
</dbReference>
<dbReference type="Gene3D" id="3.40.50.300">
    <property type="entry name" value="P-loop containing nucleotide triphosphate hydrolases"/>
    <property type="match status" value="2"/>
</dbReference>
<dbReference type="GO" id="GO:0005524">
    <property type="term" value="F:ATP binding"/>
    <property type="evidence" value="ECO:0007669"/>
    <property type="project" value="UniProtKB-UniRule"/>
</dbReference>
<dbReference type="GO" id="GO:0031297">
    <property type="term" value="P:replication fork processing"/>
    <property type="evidence" value="ECO:0007669"/>
    <property type="project" value="TreeGrafter"/>
</dbReference>
<evidence type="ECO:0000256" key="3">
    <source>
        <dbReference type="ARBA" id="ARBA00022806"/>
    </source>
</evidence>
<keyword evidence="8" id="KW-1185">Reference proteome</keyword>
<dbReference type="SUPFAM" id="SSF52540">
    <property type="entry name" value="P-loop containing nucleoside triphosphate hydrolases"/>
    <property type="match status" value="1"/>
</dbReference>
<evidence type="ECO:0000256" key="5">
    <source>
        <dbReference type="PROSITE-ProRule" id="PRU00560"/>
    </source>
</evidence>
<dbReference type="Pfam" id="PF00580">
    <property type="entry name" value="UvrD-helicase"/>
    <property type="match status" value="1"/>
</dbReference>
<comment type="caution">
    <text evidence="7">The sequence shown here is derived from an EMBL/GenBank/DDBJ whole genome shotgun (WGS) entry which is preliminary data.</text>
</comment>
<keyword evidence="4 5" id="KW-0067">ATP-binding</keyword>
<evidence type="ECO:0000313" key="8">
    <source>
        <dbReference type="Proteomes" id="UP000196355"/>
    </source>
</evidence>
<dbReference type="GO" id="GO:0000724">
    <property type="term" value="P:double-strand break repair via homologous recombination"/>
    <property type="evidence" value="ECO:0007669"/>
    <property type="project" value="TreeGrafter"/>
</dbReference>
<keyword evidence="3 5" id="KW-0347">Helicase</keyword>
<protein>
    <submittedName>
        <fullName evidence="7">DNA helicase</fullName>
    </submittedName>
</protein>
<feature type="binding site" evidence="5">
    <location>
        <begin position="21"/>
        <end position="28"/>
    </location>
    <ligand>
        <name>ATP</name>
        <dbReference type="ChEBI" id="CHEBI:30616"/>
    </ligand>
</feature>
<dbReference type="EMBL" id="MVAG01000084">
    <property type="protein sequence ID" value="OVE59981.1"/>
    <property type="molecule type" value="Genomic_DNA"/>
</dbReference>
<accession>A0A202C8A1</accession>
<dbReference type="InterPro" id="IPR027417">
    <property type="entry name" value="P-loop_NTPase"/>
</dbReference>
<evidence type="ECO:0000256" key="1">
    <source>
        <dbReference type="ARBA" id="ARBA00022741"/>
    </source>
</evidence>
<dbReference type="PANTHER" id="PTHR11070">
    <property type="entry name" value="UVRD / RECB / PCRA DNA HELICASE FAMILY MEMBER"/>
    <property type="match status" value="1"/>
</dbReference>
<dbReference type="GO" id="GO:0016787">
    <property type="term" value="F:hydrolase activity"/>
    <property type="evidence" value="ECO:0007669"/>
    <property type="project" value="UniProtKB-UniRule"/>
</dbReference>
<dbReference type="Gene3D" id="1.10.486.10">
    <property type="entry name" value="PCRA, domain 4"/>
    <property type="match status" value="1"/>
</dbReference>
<dbReference type="Proteomes" id="UP000196355">
    <property type="component" value="Unassembled WGS sequence"/>
</dbReference>
<evidence type="ECO:0000259" key="6">
    <source>
        <dbReference type="PROSITE" id="PS51198"/>
    </source>
</evidence>
<gene>
    <name evidence="7" type="ORF">B0E34_04760</name>
</gene>
<evidence type="ECO:0000313" key="7">
    <source>
        <dbReference type="EMBL" id="OVE59981.1"/>
    </source>
</evidence>
<dbReference type="PANTHER" id="PTHR11070:SF30">
    <property type="entry name" value="F-BOX DNA HELICASE 1"/>
    <property type="match status" value="1"/>
</dbReference>
<dbReference type="AlphaFoldDB" id="A0A202C8A1"/>
<dbReference type="GO" id="GO:0043138">
    <property type="term" value="F:3'-5' DNA helicase activity"/>
    <property type="evidence" value="ECO:0007669"/>
    <property type="project" value="TreeGrafter"/>
</dbReference>
<keyword evidence="1 5" id="KW-0547">Nucleotide-binding</keyword>
<dbReference type="RefSeq" id="WP_087707504.1">
    <property type="nucleotide sequence ID" value="NZ_MVAG01000084.1"/>
</dbReference>
<organism evidence="7 8">
    <name type="scientific">Chryseobacterium mucoviscidosis</name>
    <dbReference type="NCBI Taxonomy" id="1945581"/>
    <lineage>
        <taxon>Bacteria</taxon>
        <taxon>Pseudomonadati</taxon>
        <taxon>Bacteroidota</taxon>
        <taxon>Flavobacteriia</taxon>
        <taxon>Flavobacteriales</taxon>
        <taxon>Weeksellaceae</taxon>
        <taxon>Chryseobacterium group</taxon>
        <taxon>Chryseobacterium</taxon>
    </lineage>
</organism>
<dbReference type="InterPro" id="IPR000212">
    <property type="entry name" value="DNA_helicase_UvrD/REP"/>
</dbReference>
<dbReference type="PROSITE" id="PS51198">
    <property type="entry name" value="UVRD_HELICASE_ATP_BIND"/>
    <property type="match status" value="1"/>
</dbReference>
<evidence type="ECO:0000256" key="2">
    <source>
        <dbReference type="ARBA" id="ARBA00022801"/>
    </source>
</evidence>
<evidence type="ECO:0000256" key="4">
    <source>
        <dbReference type="ARBA" id="ARBA00022840"/>
    </source>
</evidence>